<accession>R0LCC3</accession>
<gene>
    <name evidence="1" type="ORF">Anapl_00668</name>
</gene>
<dbReference type="Proteomes" id="UP000296049">
    <property type="component" value="Unassembled WGS sequence"/>
</dbReference>
<name>R0LCC3_ANAPL</name>
<keyword evidence="2" id="KW-1185">Reference proteome</keyword>
<proteinExistence type="predicted"/>
<reference evidence="2" key="1">
    <citation type="journal article" date="2013" name="Nat. Genet.">
        <title>The duck genome and transcriptome provide insight into an avian influenza virus reservoir species.</title>
        <authorList>
            <person name="Huang Y."/>
            <person name="Li Y."/>
            <person name="Burt D.W."/>
            <person name="Chen H."/>
            <person name="Zhang Y."/>
            <person name="Qian W."/>
            <person name="Kim H."/>
            <person name="Gan S."/>
            <person name="Zhao Y."/>
            <person name="Li J."/>
            <person name="Yi K."/>
            <person name="Feng H."/>
            <person name="Zhu P."/>
            <person name="Li B."/>
            <person name="Liu Q."/>
            <person name="Fairley S."/>
            <person name="Magor K.E."/>
            <person name="Du Z."/>
            <person name="Hu X."/>
            <person name="Goodman L."/>
            <person name="Tafer H."/>
            <person name="Vignal A."/>
            <person name="Lee T."/>
            <person name="Kim K.W."/>
            <person name="Sheng Z."/>
            <person name="An Y."/>
            <person name="Searle S."/>
            <person name="Herrero J."/>
            <person name="Groenen M.A."/>
            <person name="Crooijmans R.P."/>
            <person name="Faraut T."/>
            <person name="Cai Q."/>
            <person name="Webster R.G."/>
            <person name="Aldridge J.R."/>
            <person name="Warren W.C."/>
            <person name="Bartschat S."/>
            <person name="Kehr S."/>
            <person name="Marz M."/>
            <person name="Stadler P.F."/>
            <person name="Smith J."/>
            <person name="Kraus R.H."/>
            <person name="Zhao Y."/>
            <person name="Ren L."/>
            <person name="Fei J."/>
            <person name="Morisson M."/>
            <person name="Kaiser P."/>
            <person name="Griffin D.K."/>
            <person name="Rao M."/>
            <person name="Pitel F."/>
            <person name="Wang J."/>
            <person name="Li N."/>
        </authorList>
    </citation>
    <scope>NUCLEOTIDE SEQUENCE [LARGE SCALE GENOMIC DNA]</scope>
</reference>
<protein>
    <submittedName>
        <fullName evidence="1">Uncharacterized protein</fullName>
    </submittedName>
</protein>
<evidence type="ECO:0000313" key="2">
    <source>
        <dbReference type="Proteomes" id="UP000296049"/>
    </source>
</evidence>
<organism evidence="1 2">
    <name type="scientific">Anas platyrhynchos</name>
    <name type="common">Mallard</name>
    <name type="synonym">Anas boschas</name>
    <dbReference type="NCBI Taxonomy" id="8839"/>
    <lineage>
        <taxon>Eukaryota</taxon>
        <taxon>Metazoa</taxon>
        <taxon>Chordata</taxon>
        <taxon>Craniata</taxon>
        <taxon>Vertebrata</taxon>
        <taxon>Euteleostomi</taxon>
        <taxon>Archelosauria</taxon>
        <taxon>Archosauria</taxon>
        <taxon>Dinosauria</taxon>
        <taxon>Saurischia</taxon>
        <taxon>Theropoda</taxon>
        <taxon>Coelurosauria</taxon>
        <taxon>Aves</taxon>
        <taxon>Neognathae</taxon>
        <taxon>Galloanserae</taxon>
        <taxon>Anseriformes</taxon>
        <taxon>Anatidae</taxon>
        <taxon>Anatinae</taxon>
        <taxon>Anas</taxon>
    </lineage>
</organism>
<dbReference type="AlphaFoldDB" id="R0LCC3"/>
<evidence type="ECO:0000313" key="1">
    <source>
        <dbReference type="EMBL" id="EOB03324.1"/>
    </source>
</evidence>
<dbReference type="EMBL" id="KB742873">
    <property type="protein sequence ID" value="EOB03324.1"/>
    <property type="molecule type" value="Genomic_DNA"/>
</dbReference>
<sequence length="166" mass="17672">MVSVCEAVGKLQTSLDFSGYHAVLLLSPQKGSPDLENPNRGTNACFLPPTSPFGGDLRGFVGPQLVAAPADLLRGLGKWPGPGTICVKIHMRKQCLKTSSSCRTWLQHILYFLEGSSSFNTRSPPGALLPLATRYPELAKQRAAFGALQASEAVSGQRDDVSFAGV</sequence>